<comment type="caution">
    <text evidence="1">The sequence shown here is derived from an EMBL/GenBank/DDBJ whole genome shotgun (WGS) entry which is preliminary data.</text>
</comment>
<dbReference type="AlphaFoldDB" id="A0A5B7H9Z1"/>
<dbReference type="EMBL" id="VSRR010025026">
    <property type="protein sequence ID" value="MPC66619.1"/>
    <property type="molecule type" value="Genomic_DNA"/>
</dbReference>
<sequence>MQTLTQHFTVHAKTPQINFSWQPPRRMTQELRGEHTTPQAAVSCPSVCLLPAVCKVSVLYHLLSAAC</sequence>
<accession>A0A5B7H9Z1</accession>
<gene>
    <name evidence="1" type="ORF">E2C01_060769</name>
</gene>
<name>A0A5B7H9Z1_PORTR</name>
<evidence type="ECO:0000313" key="1">
    <source>
        <dbReference type="EMBL" id="MPC66619.1"/>
    </source>
</evidence>
<organism evidence="1 2">
    <name type="scientific">Portunus trituberculatus</name>
    <name type="common">Swimming crab</name>
    <name type="synonym">Neptunus trituberculatus</name>
    <dbReference type="NCBI Taxonomy" id="210409"/>
    <lineage>
        <taxon>Eukaryota</taxon>
        <taxon>Metazoa</taxon>
        <taxon>Ecdysozoa</taxon>
        <taxon>Arthropoda</taxon>
        <taxon>Crustacea</taxon>
        <taxon>Multicrustacea</taxon>
        <taxon>Malacostraca</taxon>
        <taxon>Eumalacostraca</taxon>
        <taxon>Eucarida</taxon>
        <taxon>Decapoda</taxon>
        <taxon>Pleocyemata</taxon>
        <taxon>Brachyura</taxon>
        <taxon>Eubrachyura</taxon>
        <taxon>Portunoidea</taxon>
        <taxon>Portunidae</taxon>
        <taxon>Portuninae</taxon>
        <taxon>Portunus</taxon>
    </lineage>
</organism>
<dbReference type="Proteomes" id="UP000324222">
    <property type="component" value="Unassembled WGS sequence"/>
</dbReference>
<reference evidence="1 2" key="1">
    <citation type="submission" date="2019-05" db="EMBL/GenBank/DDBJ databases">
        <title>Another draft genome of Portunus trituberculatus and its Hox gene families provides insights of decapod evolution.</title>
        <authorList>
            <person name="Jeong J.-H."/>
            <person name="Song I."/>
            <person name="Kim S."/>
            <person name="Choi T."/>
            <person name="Kim D."/>
            <person name="Ryu S."/>
            <person name="Kim W."/>
        </authorList>
    </citation>
    <scope>NUCLEOTIDE SEQUENCE [LARGE SCALE GENOMIC DNA]</scope>
    <source>
        <tissue evidence="1">Muscle</tissue>
    </source>
</reference>
<proteinExistence type="predicted"/>
<keyword evidence="2" id="KW-1185">Reference proteome</keyword>
<protein>
    <submittedName>
        <fullName evidence="1">Uncharacterized protein</fullName>
    </submittedName>
</protein>
<evidence type="ECO:0000313" key="2">
    <source>
        <dbReference type="Proteomes" id="UP000324222"/>
    </source>
</evidence>